<comment type="caution">
    <text evidence="1">The sequence shown here is derived from an EMBL/GenBank/DDBJ whole genome shotgun (WGS) entry which is preliminary data.</text>
</comment>
<name>A0ABW8N742_9MICC</name>
<dbReference type="SUPFAM" id="SSF52467">
    <property type="entry name" value="DHS-like NAD/FAD-binding domain"/>
    <property type="match status" value="1"/>
</dbReference>
<keyword evidence="2" id="KW-1185">Reference proteome</keyword>
<accession>A0ABW8N742</accession>
<organism evidence="1 2">
    <name type="scientific">Paenarthrobacter histidinolovorans</name>
    <dbReference type="NCBI Taxonomy" id="43664"/>
    <lineage>
        <taxon>Bacteria</taxon>
        <taxon>Bacillati</taxon>
        <taxon>Actinomycetota</taxon>
        <taxon>Actinomycetes</taxon>
        <taxon>Micrococcales</taxon>
        <taxon>Micrococcaceae</taxon>
        <taxon>Paenarthrobacter</taxon>
    </lineage>
</organism>
<proteinExistence type="predicted"/>
<dbReference type="Proteomes" id="UP001620520">
    <property type="component" value="Unassembled WGS sequence"/>
</dbReference>
<dbReference type="Pfam" id="PF13289">
    <property type="entry name" value="SIR2_2"/>
    <property type="match status" value="1"/>
</dbReference>
<dbReference type="EMBL" id="JBIYEW010000003">
    <property type="protein sequence ID" value="MFK4639402.1"/>
    <property type="molecule type" value="Genomic_DNA"/>
</dbReference>
<evidence type="ECO:0008006" key="3">
    <source>
        <dbReference type="Google" id="ProtNLM"/>
    </source>
</evidence>
<evidence type="ECO:0000313" key="1">
    <source>
        <dbReference type="EMBL" id="MFK4639402.1"/>
    </source>
</evidence>
<gene>
    <name evidence="1" type="ORF">ABIA52_002291</name>
</gene>
<dbReference type="InterPro" id="IPR029035">
    <property type="entry name" value="DHS-like_NAD/FAD-binding_dom"/>
</dbReference>
<protein>
    <recommendedName>
        <fullName evidence="3">SIR2-like domain-containing protein</fullName>
    </recommendedName>
</protein>
<reference evidence="1 2" key="1">
    <citation type="submission" date="2024-10" db="EMBL/GenBank/DDBJ databases">
        <title>Novel secondary metabolite-producing bacteria for plant disease control.</title>
        <authorList>
            <person name="Chevrette M."/>
        </authorList>
    </citation>
    <scope>NUCLEOTIDE SEQUENCE [LARGE SCALE GENOMIC DNA]</scope>
    <source>
        <strain evidence="1 2">J30 TE3557</strain>
    </source>
</reference>
<sequence length="538" mass="59832">MSSEYIEHVPTPLLEHLVDGQWLPLIGAGFSRNAVVQSGELPPDWRNLGKYLAEQLPDFDSSVGPLEIISAYEHAYGRNTLVDKIGRLTRVYDARPGKAHVAFAELGFEKVLTTNFDFLLERAYETTGRPCVPLIGESQLAGLSPSHGPKLYKLHGDIHHPGNLVMTEEDYDLFLSRWPLLATAITSLFISHTPVLIGYSFDDPDTRQLMALIKERLGGLSRQVWSLQIAASPQEVARFERRGVKVINLARRPGLSYDEQLRRFFSELGDYWRRELLDGSQSTDERVKADLLVPAESSVTCYFEVPLDSVAWYKEAVFPVVEEAGFAPVVASDVQTPPGTNFTKGDALAQRATILVVDISSEAGMQYAALAALKRDVRNVLLVRGTADPVPNILSGLTMLVRNDKNADAFQQAFRDWIFEFRDKALESRRSEAERLLEQDDPEGALISAVALLEAELNRRLGQPKSSLIPRPNPTAWITSAVEAKLVEGRKYGELANAVKARNEAVHRKVSVHKSDAVRYVKTILEVVGQLPPEEAAR</sequence>
<evidence type="ECO:0000313" key="2">
    <source>
        <dbReference type="Proteomes" id="UP001620520"/>
    </source>
</evidence>